<sequence>MATRSAGLLMYRRMHGSLEVLLVHPGGPFWAKKDEGAWSIPKGEYDSATEDALAAAKREFTEETGFHPGPMHRSLGESRMRSGKLIAAWAFEGDCDPAAMVSNTFELEWPPRSGRYARFPEADRAAWFTAGEAVRRVHPAQRVFIERLDHLVAPDTRHAPGTRSLR</sequence>
<dbReference type="PROSITE" id="PS51462">
    <property type="entry name" value="NUDIX"/>
    <property type="match status" value="1"/>
</dbReference>
<dbReference type="InterPro" id="IPR015797">
    <property type="entry name" value="NUDIX_hydrolase-like_dom_sf"/>
</dbReference>
<dbReference type="InterPro" id="IPR051325">
    <property type="entry name" value="Nudix_hydrolase_domain"/>
</dbReference>
<dbReference type="EMBL" id="JBBKZU010000008">
    <property type="protein sequence ID" value="MEJ8813191.1"/>
    <property type="molecule type" value="Genomic_DNA"/>
</dbReference>
<dbReference type="Gene3D" id="3.90.79.10">
    <property type="entry name" value="Nucleoside Triphosphate Pyrophosphohydrolase"/>
    <property type="match status" value="1"/>
</dbReference>
<comment type="caution">
    <text evidence="2">The sequence shown here is derived from an EMBL/GenBank/DDBJ whole genome shotgun (WGS) entry which is preliminary data.</text>
</comment>
<accession>A0ABU8VI93</accession>
<dbReference type="InterPro" id="IPR000086">
    <property type="entry name" value="NUDIX_hydrolase_dom"/>
</dbReference>
<dbReference type="SUPFAM" id="SSF55811">
    <property type="entry name" value="Nudix"/>
    <property type="match status" value="1"/>
</dbReference>
<evidence type="ECO:0000259" key="1">
    <source>
        <dbReference type="PROSITE" id="PS51462"/>
    </source>
</evidence>
<keyword evidence="3" id="KW-1185">Reference proteome</keyword>
<organism evidence="2 3">
    <name type="scientific">Variovorax ureilyticus</name>
    <dbReference type="NCBI Taxonomy" id="1836198"/>
    <lineage>
        <taxon>Bacteria</taxon>
        <taxon>Pseudomonadati</taxon>
        <taxon>Pseudomonadota</taxon>
        <taxon>Betaproteobacteria</taxon>
        <taxon>Burkholderiales</taxon>
        <taxon>Comamonadaceae</taxon>
        <taxon>Variovorax</taxon>
    </lineage>
</organism>
<dbReference type="PANTHER" id="PTHR21340:SF7">
    <property type="entry name" value="NUDIX HYDROLASE DOMAIN-CONTAINING PROTEIN"/>
    <property type="match status" value="1"/>
</dbReference>
<evidence type="ECO:0000313" key="3">
    <source>
        <dbReference type="Proteomes" id="UP001365846"/>
    </source>
</evidence>
<feature type="domain" description="Nudix hydrolase" evidence="1">
    <location>
        <begin position="1"/>
        <end position="150"/>
    </location>
</feature>
<gene>
    <name evidence="2" type="ORF">WKW77_19045</name>
</gene>
<dbReference type="PANTHER" id="PTHR21340">
    <property type="entry name" value="DIADENOSINE 5,5-P1,P4-TETRAPHOSPHATE PYROPHOSPHOHYDROLASE MUTT"/>
    <property type="match status" value="1"/>
</dbReference>
<evidence type="ECO:0000313" key="2">
    <source>
        <dbReference type="EMBL" id="MEJ8813191.1"/>
    </source>
</evidence>
<dbReference type="RefSeq" id="WP_340358436.1">
    <property type="nucleotide sequence ID" value="NZ_JBBKZU010000008.1"/>
</dbReference>
<dbReference type="Pfam" id="PF00293">
    <property type="entry name" value="NUDIX"/>
    <property type="match status" value="1"/>
</dbReference>
<dbReference type="CDD" id="cd04662">
    <property type="entry name" value="NUDIX_Hydrolase"/>
    <property type="match status" value="1"/>
</dbReference>
<reference evidence="2 3" key="1">
    <citation type="submission" date="2024-03" db="EMBL/GenBank/DDBJ databases">
        <title>Novel species of the genus Variovorax.</title>
        <authorList>
            <person name="Liu Q."/>
            <person name="Xin Y.-H."/>
        </authorList>
    </citation>
    <scope>NUCLEOTIDE SEQUENCE [LARGE SCALE GENOMIC DNA]</scope>
    <source>
        <strain evidence="2 3">KACC 18899</strain>
    </source>
</reference>
<proteinExistence type="predicted"/>
<protein>
    <submittedName>
        <fullName evidence="2">NUDIX domain-containing protein</fullName>
    </submittedName>
</protein>
<dbReference type="Proteomes" id="UP001365846">
    <property type="component" value="Unassembled WGS sequence"/>
</dbReference>
<name>A0ABU8VI93_9BURK</name>